<keyword evidence="7" id="KW-0472">Membrane</keyword>
<name>A0AAV1B2S2_VICFA</name>
<accession>A0AAV1B2S2</accession>
<evidence type="ECO:0000256" key="3">
    <source>
        <dbReference type="ARBA" id="ARBA00011648"/>
    </source>
</evidence>
<evidence type="ECO:0000256" key="5">
    <source>
        <dbReference type="ARBA" id="ARBA00022781"/>
    </source>
</evidence>
<dbReference type="Proteomes" id="UP001157006">
    <property type="component" value="Chromosome 5"/>
</dbReference>
<proteinExistence type="inferred from homology"/>
<dbReference type="InterPro" id="IPR000711">
    <property type="entry name" value="ATPase_OSCP/dsu"/>
</dbReference>
<dbReference type="GO" id="GO:0016020">
    <property type="term" value="C:membrane"/>
    <property type="evidence" value="ECO:0007669"/>
    <property type="project" value="UniProtKB-SubCell"/>
</dbReference>
<evidence type="ECO:0000313" key="9">
    <source>
        <dbReference type="EMBL" id="CAI8615753.1"/>
    </source>
</evidence>
<evidence type="ECO:0000256" key="1">
    <source>
        <dbReference type="ARBA" id="ARBA00004370"/>
    </source>
</evidence>
<keyword evidence="5" id="KW-0375">Hydrogen ion transport</keyword>
<dbReference type="InterPro" id="IPR026015">
    <property type="entry name" value="ATP_synth_OSCP/delta_N_sf"/>
</dbReference>
<evidence type="ECO:0000256" key="4">
    <source>
        <dbReference type="ARBA" id="ARBA00022448"/>
    </source>
</evidence>
<comment type="similarity">
    <text evidence="2">Belongs to the ATPase delta chain family.</text>
</comment>
<dbReference type="PANTHER" id="PTHR11910">
    <property type="entry name" value="ATP SYNTHASE DELTA CHAIN"/>
    <property type="match status" value="1"/>
</dbReference>
<evidence type="ECO:0000256" key="7">
    <source>
        <dbReference type="ARBA" id="ARBA00023136"/>
    </source>
</evidence>
<dbReference type="EMBL" id="OX451740">
    <property type="protein sequence ID" value="CAI8615753.1"/>
    <property type="molecule type" value="Genomic_DNA"/>
</dbReference>
<sequence length="139" mass="15568">MQFSSPNTTSLKLKQPSPIFHDKPVTGYAGAIIDVAQITNTLHSVQRDVQRLLKLESDDGIIDGSTVRKVVEQGNFERHVVGLVKMLTKKKKMGIIGEVLEEFERIYDELCGTQVVLVSSERERLGKKKCLGLRKLCTN</sequence>
<gene>
    <name evidence="9" type="ORF">VFH_V194320</name>
</gene>
<dbReference type="Pfam" id="PF00213">
    <property type="entry name" value="OSCP"/>
    <property type="match status" value="1"/>
</dbReference>
<dbReference type="AlphaFoldDB" id="A0AAV1B2S2"/>
<evidence type="ECO:0000256" key="2">
    <source>
        <dbReference type="ARBA" id="ARBA00007046"/>
    </source>
</evidence>
<keyword evidence="10" id="KW-1185">Reference proteome</keyword>
<reference evidence="9 10" key="1">
    <citation type="submission" date="2023-01" db="EMBL/GenBank/DDBJ databases">
        <authorList>
            <person name="Kreplak J."/>
        </authorList>
    </citation>
    <scope>NUCLEOTIDE SEQUENCE [LARGE SCALE GENOMIC DNA]</scope>
</reference>
<evidence type="ECO:0000256" key="8">
    <source>
        <dbReference type="ARBA" id="ARBA00023310"/>
    </source>
</evidence>
<dbReference type="SUPFAM" id="SSF47928">
    <property type="entry name" value="N-terminal domain of the delta subunit of the F1F0-ATP synthase"/>
    <property type="match status" value="1"/>
</dbReference>
<keyword evidence="6" id="KW-0406">Ion transport</keyword>
<dbReference type="GO" id="GO:0046933">
    <property type="term" value="F:proton-transporting ATP synthase activity, rotational mechanism"/>
    <property type="evidence" value="ECO:0007669"/>
    <property type="project" value="InterPro"/>
</dbReference>
<protein>
    <submittedName>
        <fullName evidence="9">Uncharacterized protein</fullName>
    </submittedName>
</protein>
<organism evidence="9 10">
    <name type="scientific">Vicia faba</name>
    <name type="common">Broad bean</name>
    <name type="synonym">Faba vulgaris</name>
    <dbReference type="NCBI Taxonomy" id="3906"/>
    <lineage>
        <taxon>Eukaryota</taxon>
        <taxon>Viridiplantae</taxon>
        <taxon>Streptophyta</taxon>
        <taxon>Embryophyta</taxon>
        <taxon>Tracheophyta</taxon>
        <taxon>Spermatophyta</taxon>
        <taxon>Magnoliopsida</taxon>
        <taxon>eudicotyledons</taxon>
        <taxon>Gunneridae</taxon>
        <taxon>Pentapetalae</taxon>
        <taxon>rosids</taxon>
        <taxon>fabids</taxon>
        <taxon>Fabales</taxon>
        <taxon>Fabaceae</taxon>
        <taxon>Papilionoideae</taxon>
        <taxon>50 kb inversion clade</taxon>
        <taxon>NPAAA clade</taxon>
        <taxon>Hologalegina</taxon>
        <taxon>IRL clade</taxon>
        <taxon>Fabeae</taxon>
        <taxon>Vicia</taxon>
    </lineage>
</organism>
<evidence type="ECO:0000256" key="6">
    <source>
        <dbReference type="ARBA" id="ARBA00023065"/>
    </source>
</evidence>
<comment type="subcellular location">
    <subcellularLocation>
        <location evidence="1">Membrane</location>
    </subcellularLocation>
</comment>
<evidence type="ECO:0000313" key="10">
    <source>
        <dbReference type="Proteomes" id="UP001157006"/>
    </source>
</evidence>
<comment type="subunit">
    <text evidence="3">F-type ATPases have 2 components, CF(1) - the catalytic core - and CF(0) - the membrane proton channel. CF(1) has five subunits: alpha(3), beta(3), gamma(1), delta(1), epsilon(1). CF(0) has three main subunits: a, b and c.</text>
</comment>
<keyword evidence="4" id="KW-0813">Transport</keyword>
<keyword evidence="8" id="KW-0066">ATP synthesis</keyword>